<evidence type="ECO:0000256" key="3">
    <source>
        <dbReference type="ARBA" id="ARBA00022553"/>
    </source>
</evidence>
<dbReference type="GO" id="GO:0031177">
    <property type="term" value="F:phosphopantetheine binding"/>
    <property type="evidence" value="ECO:0007669"/>
    <property type="project" value="InterPro"/>
</dbReference>
<dbReference type="Gene3D" id="3.40.50.980">
    <property type="match status" value="2"/>
</dbReference>
<proteinExistence type="predicted"/>
<dbReference type="Pfam" id="PF00501">
    <property type="entry name" value="AMP-binding"/>
    <property type="match status" value="1"/>
</dbReference>
<dbReference type="PROSITE" id="PS50075">
    <property type="entry name" value="CARRIER"/>
    <property type="match status" value="1"/>
</dbReference>
<dbReference type="InterPro" id="IPR036736">
    <property type="entry name" value="ACP-like_sf"/>
</dbReference>
<gene>
    <name evidence="5" type="ORF">SAMN04489727_5327</name>
</gene>
<feature type="domain" description="Carrier" evidence="4">
    <location>
        <begin position="636"/>
        <end position="711"/>
    </location>
</feature>
<dbReference type="SUPFAM" id="SSF47336">
    <property type="entry name" value="ACP-like"/>
    <property type="match status" value="1"/>
</dbReference>
<dbReference type="GO" id="GO:0005737">
    <property type="term" value="C:cytoplasm"/>
    <property type="evidence" value="ECO:0007669"/>
    <property type="project" value="TreeGrafter"/>
</dbReference>
<comment type="cofactor">
    <cofactor evidence="1">
        <name>pantetheine 4'-phosphate</name>
        <dbReference type="ChEBI" id="CHEBI:47942"/>
    </cofactor>
</comment>
<dbReference type="InterPro" id="IPR006162">
    <property type="entry name" value="Ppantetheine_attach_site"/>
</dbReference>
<evidence type="ECO:0000256" key="2">
    <source>
        <dbReference type="ARBA" id="ARBA00022450"/>
    </source>
</evidence>
<protein>
    <submittedName>
        <fullName evidence="5">Amino acid adenylation domain-containing protein</fullName>
    </submittedName>
</protein>
<dbReference type="InterPro" id="IPR045851">
    <property type="entry name" value="AMP-bd_C_sf"/>
</dbReference>
<sequence>MTTGNRTSMIAASAILVHRRTLQEQVTIAYAETVPKTVTVDFSAAPSFRAVCDFVASSAVPGESDETDVDAVVRFAPDGSVDGDPAELVRLRALITDGVAHPDRPVSELRLTTGDDLAWLETVSGDERPPRPARCVHDVFADHAAATPDAVAISCAGRTLTYRDLHERAAGLAAALHGAGARPGEVVAVFGRRSPELVTGLLAILRAGCAYLALDPDDPPARHELLLRDAQAAVLLVDPAMAAPAGFTGAVVPWNARADQPVDVEVTPDHLAYVSYTSGSTGVPKGVAVPHRAISRLVVAPNWIEVVPGDVVLESAPVAFDASTVEIWTALLNGARLAILPPGPVELDRLADAVRAENVTVLLLTTGLFHHMVTAQLDCFKEVRHVLTGGDVVSPRHVKTLLDAHPHLVFTNGYGPTENTSFTTCWTIRAPLTGGSVPIGPVVSGTTLAILDPRLHPVPVGVCGEMYAGGEGVATGYLGRPKETAARFVPDPFSRRAGARMYRTGDLARWLPDGTVEFVGRIDTQVKVRGHRVEPGELEAELARRPEVAQAVVVAQPDASNGHRLLTYVVPAGPGDHAGLGARLRDRVARTLPSYLVPWAVLVVDELPLTRNGKVDRRALPAVTRSPRVLASEYVAPDTALETSVAEIWGELLGVEPVGIDDDFFELGGHSLLAADLLGIVRRRFGIDVAARTLYLGPTVRELAAAMGAEVPS</sequence>
<dbReference type="GO" id="GO:0044550">
    <property type="term" value="P:secondary metabolite biosynthetic process"/>
    <property type="evidence" value="ECO:0007669"/>
    <property type="project" value="TreeGrafter"/>
</dbReference>
<evidence type="ECO:0000313" key="5">
    <source>
        <dbReference type="EMBL" id="SEC84976.1"/>
    </source>
</evidence>
<evidence type="ECO:0000256" key="1">
    <source>
        <dbReference type="ARBA" id="ARBA00001957"/>
    </source>
</evidence>
<dbReference type="PROSITE" id="PS00012">
    <property type="entry name" value="PHOSPHOPANTETHEINE"/>
    <property type="match status" value="1"/>
</dbReference>
<dbReference type="InterPro" id="IPR029058">
    <property type="entry name" value="AB_hydrolase_fold"/>
</dbReference>
<dbReference type="SUPFAM" id="SSF56801">
    <property type="entry name" value="Acetyl-CoA synthetase-like"/>
    <property type="match status" value="1"/>
</dbReference>
<dbReference type="InterPro" id="IPR010071">
    <property type="entry name" value="AA_adenyl_dom"/>
</dbReference>
<dbReference type="OrthoDB" id="3243414at2"/>
<dbReference type="InterPro" id="IPR025110">
    <property type="entry name" value="AMP-bd_C"/>
</dbReference>
<dbReference type="AlphaFoldDB" id="A0A1H4VV69"/>
<dbReference type="GO" id="GO:0072330">
    <property type="term" value="P:monocarboxylic acid biosynthetic process"/>
    <property type="evidence" value="ECO:0007669"/>
    <property type="project" value="UniProtKB-ARBA"/>
</dbReference>
<accession>A0A1H4VV69</accession>
<dbReference type="STRING" id="208445.SAMN04489727_5327"/>
<dbReference type="NCBIfam" id="TIGR01733">
    <property type="entry name" value="AA-adenyl-dom"/>
    <property type="match status" value="1"/>
</dbReference>
<name>A0A1H4VV69_9PSEU</name>
<dbReference type="PANTHER" id="PTHR45527">
    <property type="entry name" value="NONRIBOSOMAL PEPTIDE SYNTHETASE"/>
    <property type="match status" value="1"/>
</dbReference>
<dbReference type="SMART" id="SM00823">
    <property type="entry name" value="PKS_PP"/>
    <property type="match status" value="1"/>
</dbReference>
<dbReference type="RefSeq" id="WP_091311997.1">
    <property type="nucleotide sequence ID" value="NZ_FNSO01000004.1"/>
</dbReference>
<dbReference type="Gene3D" id="3.40.50.1820">
    <property type="entry name" value="alpha/beta hydrolase"/>
    <property type="match status" value="1"/>
</dbReference>
<reference evidence="6" key="1">
    <citation type="submission" date="2016-10" db="EMBL/GenBank/DDBJ databases">
        <authorList>
            <person name="Varghese N."/>
            <person name="Submissions S."/>
        </authorList>
    </citation>
    <scope>NUCLEOTIDE SEQUENCE [LARGE SCALE GENOMIC DNA]</scope>
    <source>
        <strain evidence="6">DSM 44544</strain>
    </source>
</reference>
<evidence type="ECO:0000259" key="4">
    <source>
        <dbReference type="PROSITE" id="PS50075"/>
    </source>
</evidence>
<dbReference type="EMBL" id="FNSO01000004">
    <property type="protein sequence ID" value="SEC84976.1"/>
    <property type="molecule type" value="Genomic_DNA"/>
</dbReference>
<dbReference type="Pfam" id="PF13193">
    <property type="entry name" value="AMP-binding_C"/>
    <property type="match status" value="1"/>
</dbReference>
<dbReference type="Gene3D" id="3.30.300.30">
    <property type="match status" value="1"/>
</dbReference>
<dbReference type="InterPro" id="IPR020806">
    <property type="entry name" value="PKS_PP-bd"/>
</dbReference>
<dbReference type="Gene3D" id="2.30.38.10">
    <property type="entry name" value="Luciferase, Domain 3"/>
    <property type="match status" value="1"/>
</dbReference>
<dbReference type="InterPro" id="IPR009081">
    <property type="entry name" value="PP-bd_ACP"/>
</dbReference>
<dbReference type="InterPro" id="IPR000873">
    <property type="entry name" value="AMP-dep_synth/lig_dom"/>
</dbReference>
<evidence type="ECO:0000313" key="6">
    <source>
        <dbReference type="Proteomes" id="UP000199622"/>
    </source>
</evidence>
<keyword evidence="3" id="KW-0597">Phosphoprotein</keyword>
<dbReference type="GO" id="GO:0043041">
    <property type="term" value="P:amino acid activation for nonribosomal peptide biosynthetic process"/>
    <property type="evidence" value="ECO:0007669"/>
    <property type="project" value="TreeGrafter"/>
</dbReference>
<dbReference type="FunFam" id="1.10.1200.10:FF:000016">
    <property type="entry name" value="Non-ribosomal peptide synthase"/>
    <property type="match status" value="1"/>
</dbReference>
<dbReference type="Pfam" id="PF00550">
    <property type="entry name" value="PP-binding"/>
    <property type="match status" value="1"/>
</dbReference>
<organism evidence="5 6">
    <name type="scientific">Amycolatopsis tolypomycina</name>
    <dbReference type="NCBI Taxonomy" id="208445"/>
    <lineage>
        <taxon>Bacteria</taxon>
        <taxon>Bacillati</taxon>
        <taxon>Actinomycetota</taxon>
        <taxon>Actinomycetes</taxon>
        <taxon>Pseudonocardiales</taxon>
        <taxon>Pseudonocardiaceae</taxon>
        <taxon>Amycolatopsis</taxon>
    </lineage>
</organism>
<dbReference type="PANTHER" id="PTHR45527:SF1">
    <property type="entry name" value="FATTY ACID SYNTHASE"/>
    <property type="match status" value="1"/>
</dbReference>
<dbReference type="FunFam" id="2.30.38.10:FF:000001">
    <property type="entry name" value="Non-ribosomal peptide synthetase PvdI"/>
    <property type="match status" value="1"/>
</dbReference>
<dbReference type="CDD" id="cd12117">
    <property type="entry name" value="A_NRPS_Srf_like"/>
    <property type="match status" value="1"/>
</dbReference>
<dbReference type="Proteomes" id="UP000199622">
    <property type="component" value="Unassembled WGS sequence"/>
</dbReference>
<keyword evidence="6" id="KW-1185">Reference proteome</keyword>
<dbReference type="PROSITE" id="PS00455">
    <property type="entry name" value="AMP_BINDING"/>
    <property type="match status" value="1"/>
</dbReference>
<dbReference type="InterPro" id="IPR020845">
    <property type="entry name" value="AMP-binding_CS"/>
</dbReference>
<keyword evidence="2" id="KW-0596">Phosphopantetheine</keyword>